<dbReference type="PANTHER" id="PTHR42916">
    <property type="entry name" value="2-SUCCINYL-5-ENOLPYRUVYL-6-HYDROXY-3-CYCLOHEXENE-1-CARBOXYLATE SYNTHASE"/>
    <property type="match status" value="1"/>
</dbReference>
<dbReference type="GO" id="GO:0070205">
    <property type="term" value="F:2-succinyl-6-hydroxy-2,4-cyclohexadiene-1-carboxylate synthase activity"/>
    <property type="evidence" value="ECO:0007669"/>
    <property type="project" value="InterPro"/>
</dbReference>
<organism evidence="4">
    <name type="scientific">freshwater metagenome</name>
    <dbReference type="NCBI Taxonomy" id="449393"/>
    <lineage>
        <taxon>unclassified sequences</taxon>
        <taxon>metagenomes</taxon>
        <taxon>ecological metagenomes</taxon>
    </lineage>
</organism>
<evidence type="ECO:0000259" key="3">
    <source>
        <dbReference type="Pfam" id="PF00561"/>
    </source>
</evidence>
<gene>
    <name evidence="4" type="ORF">UFOPK1493_00107</name>
</gene>
<dbReference type="InterPro" id="IPR029058">
    <property type="entry name" value="AB_hydrolase_fold"/>
</dbReference>
<sequence>MPDWRVLAGPLAARTRGTGPRMVFVHGFTQTGRSWAPVAEHVAAHRREAVLVDLPGHGDSGNVRADLRRTADLLASTTGPAVYVGYSLGGRVCLHLALMYPHIVDRLVLIGATPGIVDDDERSARRASDERLAQHLLDVGVDAFLDEWTAQPLFHGLALDPDERADRLRNTAAGLASSLRLCGTGTQVPLWERLVELNMPVFAMAGEHDHKFVPIAERIAASVPEGTFATVLDAGHAAHLQQPMQVATRIEGFLAAGRR</sequence>
<name>A0A6J6BH00_9ZZZZ</name>
<evidence type="ECO:0000313" key="4">
    <source>
        <dbReference type="EMBL" id="CAB4537984.1"/>
    </source>
</evidence>
<dbReference type="Gene3D" id="3.40.50.1820">
    <property type="entry name" value="alpha/beta hydrolase"/>
    <property type="match status" value="1"/>
</dbReference>
<dbReference type="PANTHER" id="PTHR42916:SF1">
    <property type="entry name" value="PROTEIN PHYLLO, CHLOROPLASTIC"/>
    <property type="match status" value="1"/>
</dbReference>
<proteinExistence type="inferred from homology"/>
<keyword evidence="1" id="KW-0474">Menaquinone biosynthesis</keyword>
<dbReference type="EMBL" id="CAEZSR010000002">
    <property type="protein sequence ID" value="CAB4537984.1"/>
    <property type="molecule type" value="Genomic_DNA"/>
</dbReference>
<reference evidence="4" key="1">
    <citation type="submission" date="2020-05" db="EMBL/GenBank/DDBJ databases">
        <authorList>
            <person name="Chiriac C."/>
            <person name="Salcher M."/>
            <person name="Ghai R."/>
            <person name="Kavagutti S V."/>
        </authorList>
    </citation>
    <scope>NUCLEOTIDE SEQUENCE</scope>
</reference>
<dbReference type="SUPFAM" id="SSF53474">
    <property type="entry name" value="alpha/beta-Hydrolases"/>
    <property type="match status" value="1"/>
</dbReference>
<evidence type="ECO:0000256" key="1">
    <source>
        <dbReference type="ARBA" id="ARBA00022428"/>
    </source>
</evidence>
<feature type="domain" description="AB hydrolase-1" evidence="3">
    <location>
        <begin position="20"/>
        <end position="242"/>
    </location>
</feature>
<dbReference type="AlphaFoldDB" id="A0A6J6BH00"/>
<accession>A0A6J6BH00</accession>
<dbReference type="InterPro" id="IPR000073">
    <property type="entry name" value="AB_hydrolase_1"/>
</dbReference>
<dbReference type="GO" id="GO:0009234">
    <property type="term" value="P:menaquinone biosynthetic process"/>
    <property type="evidence" value="ECO:0007669"/>
    <property type="project" value="UniProtKB-KW"/>
</dbReference>
<evidence type="ECO:0000256" key="2">
    <source>
        <dbReference type="ARBA" id="ARBA00023239"/>
    </source>
</evidence>
<keyword evidence="2" id="KW-0456">Lyase</keyword>
<dbReference type="HAMAP" id="MF_01660">
    <property type="entry name" value="MenH"/>
    <property type="match status" value="1"/>
</dbReference>
<dbReference type="Pfam" id="PF00561">
    <property type="entry name" value="Abhydrolase_1"/>
    <property type="match status" value="1"/>
</dbReference>
<protein>
    <submittedName>
        <fullName evidence="4">Unannotated protein</fullName>
    </submittedName>
</protein>
<dbReference type="InterPro" id="IPR022485">
    <property type="entry name" value="SHCHC_synthase_MenH"/>
</dbReference>